<protein>
    <submittedName>
        <fullName evidence="1">Uncharacterized protein</fullName>
    </submittedName>
</protein>
<comment type="caution">
    <text evidence="1">The sequence shown here is derived from an EMBL/GenBank/DDBJ whole genome shotgun (WGS) entry which is preliminary data.</text>
</comment>
<accession>F0EN19</accession>
<sequence length="71" mass="8569">MTDTVDNNEKTFLTRFPLLNSFHYKQLFEEMQNEKHVKMGKIHYNFENLSRRGFLKTVNKTFISQGFPSFF</sequence>
<evidence type="ECO:0000313" key="1">
    <source>
        <dbReference type="EMBL" id="EGC68531.1"/>
    </source>
</evidence>
<dbReference type="EMBL" id="AEWT01000027">
    <property type="protein sequence ID" value="EGC68531.1"/>
    <property type="molecule type" value="Genomic_DNA"/>
</dbReference>
<gene>
    <name evidence="1" type="ORF">HMPREF9087_2811</name>
</gene>
<dbReference type="AlphaFoldDB" id="F0EN19"/>
<name>F0EN19_ENTCA</name>
<dbReference type="HOGENOM" id="CLU_2733660_0_0_9"/>
<proteinExistence type="predicted"/>
<evidence type="ECO:0000313" key="2">
    <source>
        <dbReference type="Proteomes" id="UP000004835"/>
    </source>
</evidence>
<reference evidence="1 2" key="1">
    <citation type="submission" date="2011-01" db="EMBL/GenBank/DDBJ databases">
        <authorList>
            <person name="Muzny D."/>
            <person name="Qin X."/>
            <person name="Deng J."/>
            <person name="Jiang H."/>
            <person name="Liu Y."/>
            <person name="Qu J."/>
            <person name="Song X.-Z."/>
            <person name="Zhang L."/>
            <person name="Thornton R."/>
            <person name="Coyle M."/>
            <person name="Francisco L."/>
            <person name="Jackson L."/>
            <person name="Javaid M."/>
            <person name="Korchina V."/>
            <person name="Kovar C."/>
            <person name="Mata R."/>
            <person name="Mathew T."/>
            <person name="Ngo R."/>
            <person name="Nguyen L."/>
            <person name="Nguyen N."/>
            <person name="Okwuonu G."/>
            <person name="Ongeri F."/>
            <person name="Pham C."/>
            <person name="Simmons D."/>
            <person name="Wilczek-Boney K."/>
            <person name="Hale W."/>
            <person name="Jakkamsetti A."/>
            <person name="Pham P."/>
            <person name="Ruth R."/>
            <person name="San Lucas F."/>
            <person name="Warren J."/>
            <person name="Zhang J."/>
            <person name="Zhao Z."/>
            <person name="Zhou C."/>
            <person name="Zhu D."/>
            <person name="Lee S."/>
            <person name="Bess C."/>
            <person name="Blankenburg K."/>
            <person name="Forbes L."/>
            <person name="Fu Q."/>
            <person name="Gubbala S."/>
            <person name="Hirani K."/>
            <person name="Jayaseelan J.C."/>
            <person name="Lara F."/>
            <person name="Munidasa M."/>
            <person name="Palculict T."/>
            <person name="Patil S."/>
            <person name="Pu L.-L."/>
            <person name="Saada N."/>
            <person name="Tang L."/>
            <person name="Weissenberger G."/>
            <person name="Zhu Y."/>
            <person name="Hemphill L."/>
            <person name="Shang Y."/>
            <person name="Youmans B."/>
            <person name="Ayvaz T."/>
            <person name="Ross M."/>
            <person name="Santibanez J."/>
            <person name="Aqrawi P."/>
            <person name="Gross S."/>
            <person name="Joshi V."/>
            <person name="Fowler G."/>
            <person name="Nazareth L."/>
            <person name="Reid J."/>
            <person name="Worley K."/>
            <person name="Petrosino J."/>
            <person name="Highlander S."/>
            <person name="Gibbs R."/>
        </authorList>
    </citation>
    <scope>NUCLEOTIDE SEQUENCE [LARGE SCALE GENOMIC DNA]</scope>
    <source>
        <strain evidence="1 2">ATCC 12755</strain>
    </source>
</reference>
<dbReference type="Proteomes" id="UP000004835">
    <property type="component" value="Unassembled WGS sequence"/>
</dbReference>
<organism evidence="1 2">
    <name type="scientific">Enterococcus casseliflavus ATCC 12755</name>
    <dbReference type="NCBI Taxonomy" id="888066"/>
    <lineage>
        <taxon>Bacteria</taxon>
        <taxon>Bacillati</taxon>
        <taxon>Bacillota</taxon>
        <taxon>Bacilli</taxon>
        <taxon>Lactobacillales</taxon>
        <taxon>Enterococcaceae</taxon>
        <taxon>Enterococcus</taxon>
    </lineage>
</organism>